<accession>A0A066XW71</accession>
<comment type="caution">
    <text evidence="1">The sequence shown here is derived from an EMBL/GenBank/DDBJ whole genome shotgun (WGS) entry which is preliminary data.</text>
</comment>
<name>A0A066XW71_COLSU</name>
<sequence length="91" mass="10545">MRPSTSSTIYKTRRPDLEERLFTGTPVQRRAAHWQLRSEDGILTPLEVWEKQPVMDYPEDVTRNSQVLMRFFPIMDPDPVTPSSKAGVEQV</sequence>
<dbReference type="HOGENOM" id="CLU_2426926_0_0_1"/>
<evidence type="ECO:0000313" key="2">
    <source>
        <dbReference type="Proteomes" id="UP000027238"/>
    </source>
</evidence>
<dbReference type="OrthoDB" id="10563792at2759"/>
<proteinExistence type="predicted"/>
<dbReference type="EMBL" id="JMSE01000384">
    <property type="protein sequence ID" value="KDN70165.1"/>
    <property type="molecule type" value="Genomic_DNA"/>
</dbReference>
<dbReference type="Proteomes" id="UP000027238">
    <property type="component" value="Unassembled WGS sequence"/>
</dbReference>
<organism evidence="1 2">
    <name type="scientific">Colletotrichum sublineola</name>
    <name type="common">Sorghum anthracnose fungus</name>
    <dbReference type="NCBI Taxonomy" id="1173701"/>
    <lineage>
        <taxon>Eukaryota</taxon>
        <taxon>Fungi</taxon>
        <taxon>Dikarya</taxon>
        <taxon>Ascomycota</taxon>
        <taxon>Pezizomycotina</taxon>
        <taxon>Sordariomycetes</taxon>
        <taxon>Hypocreomycetidae</taxon>
        <taxon>Glomerellales</taxon>
        <taxon>Glomerellaceae</taxon>
        <taxon>Colletotrichum</taxon>
        <taxon>Colletotrichum graminicola species complex</taxon>
    </lineage>
</organism>
<keyword evidence="2" id="KW-1185">Reference proteome</keyword>
<reference evidence="2" key="1">
    <citation type="journal article" date="2014" name="Genome Announc.">
        <title>Draft genome sequence of Colletotrichum sublineola, a destructive pathogen of cultivated sorghum.</title>
        <authorList>
            <person name="Baroncelli R."/>
            <person name="Sanz-Martin J.M."/>
            <person name="Rech G.E."/>
            <person name="Sukno S.A."/>
            <person name="Thon M.R."/>
        </authorList>
    </citation>
    <scope>NUCLEOTIDE SEQUENCE [LARGE SCALE GENOMIC DNA]</scope>
    <source>
        <strain evidence="2">TX430BB</strain>
    </source>
</reference>
<evidence type="ECO:0000313" key="1">
    <source>
        <dbReference type="EMBL" id="KDN70165.1"/>
    </source>
</evidence>
<gene>
    <name evidence="1" type="ORF">CSUB01_02521</name>
</gene>
<protein>
    <submittedName>
        <fullName evidence="1">Uncharacterized protein</fullName>
    </submittedName>
</protein>
<dbReference type="AlphaFoldDB" id="A0A066XW71"/>